<evidence type="ECO:0000313" key="2">
    <source>
        <dbReference type="EMBL" id="SBP86966.1"/>
    </source>
</evidence>
<dbReference type="Proteomes" id="UP000214566">
    <property type="component" value="Unassembled WGS sequence"/>
</dbReference>
<dbReference type="RefSeq" id="WP_079668510.1">
    <property type="nucleotide sequence ID" value="NZ_LT592170.1"/>
</dbReference>
<dbReference type="PANTHER" id="PTHR33055:SF15">
    <property type="entry name" value="TRANSPOSASE-RELATED"/>
    <property type="match status" value="1"/>
</dbReference>
<dbReference type="OrthoDB" id="9815354at2"/>
<name>A0A238D118_THIDL</name>
<feature type="domain" description="Transposase IS116/IS110/IS902 C-terminal" evidence="1">
    <location>
        <begin position="31"/>
        <end position="108"/>
    </location>
</feature>
<dbReference type="Pfam" id="PF02371">
    <property type="entry name" value="Transposase_20"/>
    <property type="match status" value="1"/>
</dbReference>
<proteinExistence type="predicted"/>
<keyword evidence="3" id="KW-1185">Reference proteome</keyword>
<dbReference type="GO" id="GO:0003677">
    <property type="term" value="F:DNA binding"/>
    <property type="evidence" value="ECO:0007669"/>
    <property type="project" value="InterPro"/>
</dbReference>
<gene>
    <name evidence="2" type="ORF">THIARS_50214</name>
</gene>
<dbReference type="PANTHER" id="PTHR33055">
    <property type="entry name" value="TRANSPOSASE FOR INSERTION SEQUENCE ELEMENT IS1111A"/>
    <property type="match status" value="1"/>
</dbReference>
<dbReference type="InterPro" id="IPR003346">
    <property type="entry name" value="Transposase_20"/>
</dbReference>
<sequence>MSDSIDALQRQLADIDAYLMRAMQPYAWAHSLLQTIPGIDETAAALILIEIDDDMARFGAPERLACWAALSPGNHESAGKRKSGRTRHGNNAIRYILCECANAARMTKSTLPWRCPVLFQCYRPSS</sequence>
<reference evidence="2 3" key="1">
    <citation type="submission" date="2016-06" db="EMBL/GenBank/DDBJ databases">
        <authorList>
            <person name="Kjaerup R.B."/>
            <person name="Dalgaard T.S."/>
            <person name="Juul-Madsen H.R."/>
        </authorList>
    </citation>
    <scope>NUCLEOTIDE SEQUENCE [LARGE SCALE GENOMIC DNA]</scope>
    <source>
        <strain evidence="2 3">DSM 16361</strain>
    </source>
</reference>
<protein>
    <submittedName>
        <fullName evidence="2">Transposase</fullName>
    </submittedName>
</protein>
<organism evidence="2 3">
    <name type="scientific">Thiomonas delicata</name>
    <name type="common">Thiomonas cuprina</name>
    <dbReference type="NCBI Taxonomy" id="364030"/>
    <lineage>
        <taxon>Bacteria</taxon>
        <taxon>Pseudomonadati</taxon>
        <taxon>Pseudomonadota</taxon>
        <taxon>Betaproteobacteria</taxon>
        <taxon>Burkholderiales</taxon>
        <taxon>Thiomonas</taxon>
    </lineage>
</organism>
<dbReference type="InterPro" id="IPR047650">
    <property type="entry name" value="Transpos_IS110"/>
</dbReference>
<dbReference type="AlphaFoldDB" id="A0A238D118"/>
<evidence type="ECO:0000313" key="3">
    <source>
        <dbReference type="Proteomes" id="UP000214566"/>
    </source>
</evidence>
<dbReference type="GO" id="GO:0004803">
    <property type="term" value="F:transposase activity"/>
    <property type="evidence" value="ECO:0007669"/>
    <property type="project" value="InterPro"/>
</dbReference>
<dbReference type="EMBL" id="FLMQ01000045">
    <property type="protein sequence ID" value="SBP86966.1"/>
    <property type="molecule type" value="Genomic_DNA"/>
</dbReference>
<accession>A0A238D118</accession>
<evidence type="ECO:0000259" key="1">
    <source>
        <dbReference type="Pfam" id="PF02371"/>
    </source>
</evidence>
<dbReference type="GO" id="GO:0006313">
    <property type="term" value="P:DNA transposition"/>
    <property type="evidence" value="ECO:0007669"/>
    <property type="project" value="InterPro"/>
</dbReference>